<accession>A0ABU3TQC3</accession>
<organism evidence="1 2">
    <name type="scientific">Aquirufa regiilacus</name>
    <dbReference type="NCBI Taxonomy" id="3024868"/>
    <lineage>
        <taxon>Bacteria</taxon>
        <taxon>Pseudomonadati</taxon>
        <taxon>Bacteroidota</taxon>
        <taxon>Cytophagia</taxon>
        <taxon>Cytophagales</taxon>
        <taxon>Flectobacillaceae</taxon>
        <taxon>Aquirufa</taxon>
    </lineage>
</organism>
<dbReference type="EMBL" id="JAVNWW010000001">
    <property type="protein sequence ID" value="MDU0808029.1"/>
    <property type="molecule type" value="Genomic_DNA"/>
</dbReference>
<proteinExistence type="predicted"/>
<reference evidence="1 2" key="1">
    <citation type="submission" date="2023-09" db="EMBL/GenBank/DDBJ databases">
        <title>Aquirufa genomes.</title>
        <authorList>
            <person name="Pitt A."/>
        </authorList>
    </citation>
    <scope>NUCLEOTIDE SEQUENCE [LARGE SCALE GENOMIC DNA]</scope>
    <source>
        <strain evidence="1 2">LEOWEIH-7C</strain>
    </source>
</reference>
<comment type="caution">
    <text evidence="1">The sequence shown here is derived from an EMBL/GenBank/DDBJ whole genome shotgun (WGS) entry which is preliminary data.</text>
</comment>
<sequence length="100" mass="11367">MTRKDIIRFDSQLDLTIPSDEILSKKRGYYVYYNIPNKLTHTLMIHHHTCGHCKYGTGKIKNALKGRNGAWIGPCHSKEAMVLIIQDIFGTTPEICTCCV</sequence>
<keyword evidence="2" id="KW-1185">Reference proteome</keyword>
<evidence type="ECO:0000313" key="1">
    <source>
        <dbReference type="EMBL" id="MDU0808029.1"/>
    </source>
</evidence>
<dbReference type="Proteomes" id="UP001249959">
    <property type="component" value="Unassembled WGS sequence"/>
</dbReference>
<protein>
    <submittedName>
        <fullName evidence="1">Uncharacterized protein</fullName>
    </submittedName>
</protein>
<evidence type="ECO:0000313" key="2">
    <source>
        <dbReference type="Proteomes" id="UP001249959"/>
    </source>
</evidence>
<name>A0ABU3TQC3_9BACT</name>
<dbReference type="RefSeq" id="WP_316070275.1">
    <property type="nucleotide sequence ID" value="NZ_JAVNWW010000001.1"/>
</dbReference>
<gene>
    <name evidence="1" type="ORF">PQG45_03150</name>
</gene>